<evidence type="ECO:0000313" key="4">
    <source>
        <dbReference type="EMBL" id="OWZ15125.1"/>
    </source>
</evidence>
<name>A0A225WBX1_9STRA</name>
<reference evidence="5" key="1">
    <citation type="submission" date="2017-03" db="EMBL/GenBank/DDBJ databases">
        <title>Phytopthora megakarya and P. palmivora, two closely related causual agents of cacao black pod achieved similar genome size and gene model numbers by different mechanisms.</title>
        <authorList>
            <person name="Ali S."/>
            <person name="Shao J."/>
            <person name="Larry D.J."/>
            <person name="Kronmiller B."/>
            <person name="Shen D."/>
            <person name="Strem M.D."/>
            <person name="Melnick R.L."/>
            <person name="Guiltinan M.J."/>
            <person name="Tyler B.M."/>
            <person name="Meinhardt L.W."/>
            <person name="Bailey B.A."/>
        </authorList>
    </citation>
    <scope>NUCLEOTIDE SEQUENCE [LARGE SCALE GENOMIC DNA]</scope>
    <source>
        <strain evidence="5">zdho120</strain>
    </source>
</reference>
<keyword evidence="1" id="KW-0862">Zinc</keyword>
<feature type="compositionally biased region" description="Basic and acidic residues" evidence="2">
    <location>
        <begin position="266"/>
        <end position="276"/>
    </location>
</feature>
<proteinExistence type="predicted"/>
<dbReference type="GO" id="GO:0003676">
    <property type="term" value="F:nucleic acid binding"/>
    <property type="evidence" value="ECO:0007669"/>
    <property type="project" value="InterPro"/>
</dbReference>
<evidence type="ECO:0000313" key="5">
    <source>
        <dbReference type="Proteomes" id="UP000198211"/>
    </source>
</evidence>
<feature type="domain" description="CCHC-type" evidence="3">
    <location>
        <begin position="243"/>
        <end position="258"/>
    </location>
</feature>
<keyword evidence="5" id="KW-1185">Reference proteome</keyword>
<feature type="compositionally biased region" description="Polar residues" evidence="2">
    <location>
        <begin position="192"/>
        <end position="250"/>
    </location>
</feature>
<dbReference type="OrthoDB" id="128243at2759"/>
<dbReference type="AlphaFoldDB" id="A0A225WBX1"/>
<sequence>MFHGSTAPEKQKFMKEYEAYCRQLSALETAFFKPFRMPVGACIKDESRRLIAMLDIREPDAEITEAEWINYFWEGRVEGGMDFEKVKTILAHSLKMNTKQTDVNSRVSKLVYQLYQLLEKENMEWMIQSEPKKVVRYLIDALAPEQFKSIVKNDMEKESKKPLLRDVVAFTVWLRANCKEYIRWEPTLALQNKRGTGTSGSSQKGAGATRNSGVLGQSPGSKPPTAESSGPSTKKSPAQSRSCLKCSSTGHRVKACPSVAPGEAENLIRESREQKRAAASSSINAL</sequence>
<dbReference type="InterPro" id="IPR036875">
    <property type="entry name" value="Znf_CCHC_sf"/>
</dbReference>
<evidence type="ECO:0000256" key="1">
    <source>
        <dbReference type="PROSITE-ProRule" id="PRU00047"/>
    </source>
</evidence>
<dbReference type="EMBL" id="NBNE01001188">
    <property type="protein sequence ID" value="OWZ15125.1"/>
    <property type="molecule type" value="Genomic_DNA"/>
</dbReference>
<dbReference type="PROSITE" id="PS50158">
    <property type="entry name" value="ZF_CCHC"/>
    <property type="match status" value="1"/>
</dbReference>
<dbReference type="SUPFAM" id="SSF57756">
    <property type="entry name" value="Retrovirus zinc finger-like domains"/>
    <property type="match status" value="1"/>
</dbReference>
<comment type="caution">
    <text evidence="4">The sequence shown here is derived from an EMBL/GenBank/DDBJ whole genome shotgun (WGS) entry which is preliminary data.</text>
</comment>
<protein>
    <recommendedName>
        <fullName evidence="3">CCHC-type domain-containing protein</fullName>
    </recommendedName>
</protein>
<evidence type="ECO:0000256" key="2">
    <source>
        <dbReference type="SAM" id="MobiDB-lite"/>
    </source>
</evidence>
<dbReference type="InterPro" id="IPR001878">
    <property type="entry name" value="Znf_CCHC"/>
</dbReference>
<evidence type="ECO:0000259" key="3">
    <source>
        <dbReference type="PROSITE" id="PS50158"/>
    </source>
</evidence>
<accession>A0A225WBX1</accession>
<gene>
    <name evidence="4" type="ORF">PHMEG_00011294</name>
</gene>
<keyword evidence="1" id="KW-0863">Zinc-finger</keyword>
<keyword evidence="1" id="KW-0479">Metal-binding</keyword>
<organism evidence="4 5">
    <name type="scientific">Phytophthora megakarya</name>
    <dbReference type="NCBI Taxonomy" id="4795"/>
    <lineage>
        <taxon>Eukaryota</taxon>
        <taxon>Sar</taxon>
        <taxon>Stramenopiles</taxon>
        <taxon>Oomycota</taxon>
        <taxon>Peronosporomycetes</taxon>
        <taxon>Peronosporales</taxon>
        <taxon>Peronosporaceae</taxon>
        <taxon>Phytophthora</taxon>
    </lineage>
</organism>
<feature type="region of interest" description="Disordered" evidence="2">
    <location>
        <begin position="192"/>
        <end position="286"/>
    </location>
</feature>
<dbReference type="Proteomes" id="UP000198211">
    <property type="component" value="Unassembled WGS sequence"/>
</dbReference>
<dbReference type="GO" id="GO:0008270">
    <property type="term" value="F:zinc ion binding"/>
    <property type="evidence" value="ECO:0007669"/>
    <property type="project" value="UniProtKB-KW"/>
</dbReference>